<evidence type="ECO:0000256" key="1">
    <source>
        <dbReference type="SAM" id="MobiDB-lite"/>
    </source>
</evidence>
<reference evidence="2" key="1">
    <citation type="journal article" date="2023" name="Nat. Commun.">
        <title>Diploid and tetraploid genomes of Acorus and the evolution of monocots.</title>
        <authorList>
            <person name="Ma L."/>
            <person name="Liu K.W."/>
            <person name="Li Z."/>
            <person name="Hsiao Y.Y."/>
            <person name="Qi Y."/>
            <person name="Fu T."/>
            <person name="Tang G.D."/>
            <person name="Zhang D."/>
            <person name="Sun W.H."/>
            <person name="Liu D.K."/>
            <person name="Li Y."/>
            <person name="Chen G.Z."/>
            <person name="Liu X.D."/>
            <person name="Liao X.Y."/>
            <person name="Jiang Y.T."/>
            <person name="Yu X."/>
            <person name="Hao Y."/>
            <person name="Huang J."/>
            <person name="Zhao X.W."/>
            <person name="Ke S."/>
            <person name="Chen Y.Y."/>
            <person name="Wu W.L."/>
            <person name="Hsu J.L."/>
            <person name="Lin Y.F."/>
            <person name="Huang M.D."/>
            <person name="Li C.Y."/>
            <person name="Huang L."/>
            <person name="Wang Z.W."/>
            <person name="Zhao X."/>
            <person name="Zhong W.Y."/>
            <person name="Peng D.H."/>
            <person name="Ahmad S."/>
            <person name="Lan S."/>
            <person name="Zhang J.S."/>
            <person name="Tsai W.C."/>
            <person name="Van de Peer Y."/>
            <person name="Liu Z.J."/>
        </authorList>
    </citation>
    <scope>NUCLEOTIDE SEQUENCE</scope>
    <source>
        <strain evidence="2">CP</strain>
    </source>
</reference>
<feature type="compositionally biased region" description="Low complexity" evidence="1">
    <location>
        <begin position="14"/>
        <end position="23"/>
    </location>
</feature>
<dbReference type="EMBL" id="JAUJYO010000018">
    <property type="protein sequence ID" value="KAK1290004.1"/>
    <property type="molecule type" value="Genomic_DNA"/>
</dbReference>
<evidence type="ECO:0000313" key="2">
    <source>
        <dbReference type="EMBL" id="KAK1290004.1"/>
    </source>
</evidence>
<gene>
    <name evidence="2" type="ORF">QJS10_CPB18g00480</name>
</gene>
<organism evidence="2 3">
    <name type="scientific">Acorus calamus</name>
    <name type="common">Sweet flag</name>
    <dbReference type="NCBI Taxonomy" id="4465"/>
    <lineage>
        <taxon>Eukaryota</taxon>
        <taxon>Viridiplantae</taxon>
        <taxon>Streptophyta</taxon>
        <taxon>Embryophyta</taxon>
        <taxon>Tracheophyta</taxon>
        <taxon>Spermatophyta</taxon>
        <taxon>Magnoliopsida</taxon>
        <taxon>Liliopsida</taxon>
        <taxon>Acoraceae</taxon>
        <taxon>Acorus</taxon>
    </lineage>
</organism>
<name>A0AAV9CMT3_ACOCL</name>
<feature type="region of interest" description="Disordered" evidence="1">
    <location>
        <begin position="11"/>
        <end position="40"/>
    </location>
</feature>
<sequence length="218" mass="23472">MEILGAGVVGGGASREAASSGSAVCGGKGRKGRRGREEMVAPGRWDKRTRRGEFRPPPFMVRRCFRCLGAEILDSAEEFPPVKATVWIQRGVHIPSKIMASLGGMEVAVLVQVAATSMHRTFVEVVKGSFRPGRPVSPPLQVEEVVVGEEALEGNVAEKVVESLEFRDSPGCSKAVKMGMILKKDRATMNLRANLASAFPLGSRKRLDIVPTKEVTSS</sequence>
<accession>A0AAV9CMT3</accession>
<reference evidence="2" key="2">
    <citation type="submission" date="2023-06" db="EMBL/GenBank/DDBJ databases">
        <authorList>
            <person name="Ma L."/>
            <person name="Liu K.-W."/>
            <person name="Li Z."/>
            <person name="Hsiao Y.-Y."/>
            <person name="Qi Y."/>
            <person name="Fu T."/>
            <person name="Tang G."/>
            <person name="Zhang D."/>
            <person name="Sun W.-H."/>
            <person name="Liu D.-K."/>
            <person name="Li Y."/>
            <person name="Chen G.-Z."/>
            <person name="Liu X.-D."/>
            <person name="Liao X.-Y."/>
            <person name="Jiang Y.-T."/>
            <person name="Yu X."/>
            <person name="Hao Y."/>
            <person name="Huang J."/>
            <person name="Zhao X.-W."/>
            <person name="Ke S."/>
            <person name="Chen Y.-Y."/>
            <person name="Wu W.-L."/>
            <person name="Hsu J.-L."/>
            <person name="Lin Y.-F."/>
            <person name="Huang M.-D."/>
            <person name="Li C.-Y."/>
            <person name="Huang L."/>
            <person name="Wang Z.-W."/>
            <person name="Zhao X."/>
            <person name="Zhong W.-Y."/>
            <person name="Peng D.-H."/>
            <person name="Ahmad S."/>
            <person name="Lan S."/>
            <person name="Zhang J.-S."/>
            <person name="Tsai W.-C."/>
            <person name="Van De Peer Y."/>
            <person name="Liu Z.-J."/>
        </authorList>
    </citation>
    <scope>NUCLEOTIDE SEQUENCE</scope>
    <source>
        <strain evidence="2">CP</strain>
        <tissue evidence="2">Leaves</tissue>
    </source>
</reference>
<proteinExistence type="predicted"/>
<dbReference type="Proteomes" id="UP001180020">
    <property type="component" value="Unassembled WGS sequence"/>
</dbReference>
<dbReference type="AlphaFoldDB" id="A0AAV9CMT3"/>
<protein>
    <submittedName>
        <fullName evidence="2">Uncharacterized protein</fullName>
    </submittedName>
</protein>
<comment type="caution">
    <text evidence="2">The sequence shown here is derived from an EMBL/GenBank/DDBJ whole genome shotgun (WGS) entry which is preliminary data.</text>
</comment>
<evidence type="ECO:0000313" key="3">
    <source>
        <dbReference type="Proteomes" id="UP001180020"/>
    </source>
</evidence>
<keyword evidence="3" id="KW-1185">Reference proteome</keyword>